<reference evidence="1 2" key="1">
    <citation type="submission" date="2021-06" db="EMBL/GenBank/DDBJ databases">
        <title>Caerostris extrusa draft genome.</title>
        <authorList>
            <person name="Kono N."/>
            <person name="Arakawa K."/>
        </authorList>
    </citation>
    <scope>NUCLEOTIDE SEQUENCE [LARGE SCALE GENOMIC DNA]</scope>
</reference>
<comment type="caution">
    <text evidence="1">The sequence shown here is derived from an EMBL/GenBank/DDBJ whole genome shotgun (WGS) entry which is preliminary data.</text>
</comment>
<gene>
    <name evidence="1" type="ORF">CEXT_703591</name>
</gene>
<dbReference type="Proteomes" id="UP001054945">
    <property type="component" value="Unassembled WGS sequence"/>
</dbReference>
<proteinExistence type="predicted"/>
<dbReference type="AlphaFoldDB" id="A0AAV4MXZ4"/>
<evidence type="ECO:0000313" key="1">
    <source>
        <dbReference type="EMBL" id="GIX77278.1"/>
    </source>
</evidence>
<accession>A0AAV4MXZ4</accession>
<name>A0AAV4MXZ4_CAEEX</name>
<organism evidence="1 2">
    <name type="scientific">Caerostris extrusa</name>
    <name type="common">Bark spider</name>
    <name type="synonym">Caerostris bankana</name>
    <dbReference type="NCBI Taxonomy" id="172846"/>
    <lineage>
        <taxon>Eukaryota</taxon>
        <taxon>Metazoa</taxon>
        <taxon>Ecdysozoa</taxon>
        <taxon>Arthropoda</taxon>
        <taxon>Chelicerata</taxon>
        <taxon>Arachnida</taxon>
        <taxon>Araneae</taxon>
        <taxon>Araneomorphae</taxon>
        <taxon>Entelegynae</taxon>
        <taxon>Araneoidea</taxon>
        <taxon>Araneidae</taxon>
        <taxon>Caerostris</taxon>
    </lineage>
</organism>
<protein>
    <submittedName>
        <fullName evidence="1">Uncharacterized protein</fullName>
    </submittedName>
</protein>
<evidence type="ECO:0000313" key="2">
    <source>
        <dbReference type="Proteomes" id="UP001054945"/>
    </source>
</evidence>
<dbReference type="EMBL" id="BPLR01002736">
    <property type="protein sequence ID" value="GIX77278.1"/>
    <property type="molecule type" value="Genomic_DNA"/>
</dbReference>
<keyword evidence="2" id="KW-1185">Reference proteome</keyword>
<sequence length="172" mass="19441">MRQRQTTMASVSMVISTRGLAACSSSEGPKRLNHTCEWGRDRFEGPRHRRAAQPNGFVRQCPKPIKLTHRTATSHSHVHVPHQQSANPKIRNTFFVHNRPQPTHHFKTTKVPNPFSLILPNSIVNGFPPLTAERPLLGKYRESNIPPIFRALGSSPPLHFQSPAFWTNLYAS</sequence>